<protein>
    <submittedName>
        <fullName evidence="2">Uncharacterized protein</fullName>
    </submittedName>
</protein>
<organism evidence="2 3">
    <name type="scientific">Marasmius tenuissimus</name>
    <dbReference type="NCBI Taxonomy" id="585030"/>
    <lineage>
        <taxon>Eukaryota</taxon>
        <taxon>Fungi</taxon>
        <taxon>Dikarya</taxon>
        <taxon>Basidiomycota</taxon>
        <taxon>Agaricomycotina</taxon>
        <taxon>Agaricomycetes</taxon>
        <taxon>Agaricomycetidae</taxon>
        <taxon>Agaricales</taxon>
        <taxon>Marasmiineae</taxon>
        <taxon>Marasmiaceae</taxon>
        <taxon>Marasmius</taxon>
    </lineage>
</organism>
<name>A0ABR2ZIE6_9AGAR</name>
<evidence type="ECO:0000256" key="1">
    <source>
        <dbReference type="SAM" id="MobiDB-lite"/>
    </source>
</evidence>
<feature type="compositionally biased region" description="Basic residues" evidence="1">
    <location>
        <begin position="1"/>
        <end position="24"/>
    </location>
</feature>
<accession>A0ABR2ZIE6</accession>
<evidence type="ECO:0000313" key="2">
    <source>
        <dbReference type="EMBL" id="KAL0060995.1"/>
    </source>
</evidence>
<gene>
    <name evidence="2" type="ORF">AAF712_012195</name>
</gene>
<feature type="region of interest" description="Disordered" evidence="1">
    <location>
        <begin position="1"/>
        <end position="33"/>
    </location>
</feature>
<feature type="region of interest" description="Disordered" evidence="1">
    <location>
        <begin position="335"/>
        <end position="381"/>
    </location>
</feature>
<dbReference type="Proteomes" id="UP001437256">
    <property type="component" value="Unassembled WGS sequence"/>
</dbReference>
<proteinExistence type="predicted"/>
<evidence type="ECO:0000313" key="3">
    <source>
        <dbReference type="Proteomes" id="UP001437256"/>
    </source>
</evidence>
<dbReference type="EMBL" id="JBBXMP010000152">
    <property type="protein sequence ID" value="KAL0060995.1"/>
    <property type="molecule type" value="Genomic_DNA"/>
</dbReference>
<comment type="caution">
    <text evidence="2">The sequence shown here is derived from an EMBL/GenBank/DDBJ whole genome shotgun (WGS) entry which is preliminary data.</text>
</comment>
<reference evidence="2 3" key="1">
    <citation type="submission" date="2024-05" db="EMBL/GenBank/DDBJ databases">
        <title>A draft genome resource for the thread blight pathogen Marasmius tenuissimus strain MS-2.</title>
        <authorList>
            <person name="Yulfo-Soto G.E."/>
            <person name="Baruah I.K."/>
            <person name="Amoako-Attah I."/>
            <person name="Bukari Y."/>
            <person name="Meinhardt L.W."/>
            <person name="Bailey B.A."/>
            <person name="Cohen S.P."/>
        </authorList>
    </citation>
    <scope>NUCLEOTIDE SEQUENCE [LARGE SCALE GENOMIC DNA]</scope>
    <source>
        <strain evidence="2 3">MS-2</strain>
    </source>
</reference>
<sequence>MTKPAGRTKKLASKKQQTLKRQKTAKQATEKRKLTKQQQLTALNGRIRDILGNIRLVLNILEPLPPPHLHNQRQTSSMYIGATAGVTGPDHPRFGDLGHKYYTKCLPLIQHKIPRPVLFGNARLMALLRWHNILNGWVYQQVSGCDDHDLNMPNDNINNNNNIINNNNITLELTTELEDKDFEIIEFLEPYNVTVYIWLPDGAGVESFVTRALPASGYTLTLSSMKMELGDLSVDEGGVVEHSGKVWRKLSWSKCFIVKKGETLVLRFMGTKRVNNVMKLMRESKAGPSTKRVHIGNYVTTTQQRDGTTTTTHQEVQKTVRPLVPTWPTQDLNKTNEIATTKEKTDEIKKETKEEPVAVDSKSKKGSRVGKLISYPSYPKL</sequence>
<keyword evidence="3" id="KW-1185">Reference proteome</keyword>
<feature type="compositionally biased region" description="Basic and acidic residues" evidence="1">
    <location>
        <begin position="340"/>
        <end position="356"/>
    </location>
</feature>